<comment type="caution">
    <text evidence="2">The sequence shown here is derived from an EMBL/GenBank/DDBJ whole genome shotgun (WGS) entry which is preliminary data.</text>
</comment>
<feature type="region of interest" description="Disordered" evidence="1">
    <location>
        <begin position="92"/>
        <end position="127"/>
    </location>
</feature>
<proteinExistence type="predicted"/>
<name>A0A7X6M8P0_9ACTN</name>
<dbReference type="EMBL" id="JAAXPG010000002">
    <property type="protein sequence ID" value="NKY96753.1"/>
    <property type="molecule type" value="Genomic_DNA"/>
</dbReference>
<keyword evidence="3" id="KW-1185">Reference proteome</keyword>
<reference evidence="2 3" key="1">
    <citation type="submission" date="2020-04" db="EMBL/GenBank/DDBJ databases">
        <title>MicrobeNet Type strains.</title>
        <authorList>
            <person name="Nicholson A.C."/>
        </authorList>
    </citation>
    <scope>NUCLEOTIDE SEQUENCE [LARGE SCALE GENOMIC DNA]</scope>
    <source>
        <strain evidence="2 3">ATCC 23612</strain>
    </source>
</reference>
<dbReference type="RefSeq" id="WP_061081285.1">
    <property type="nucleotide sequence ID" value="NZ_JAAXPG010000002.1"/>
</dbReference>
<dbReference type="AlphaFoldDB" id="A0A7X6M8P0"/>
<sequence length="127" mass="14043">MPHFSQHRTFAPATESPADIAAYTHTTLTRWGLPAPQVELLTARVRTLATLLIACSATEVRLHLLWADDRVRVEIATPAMVLCHRLPAWQGRPGQAHTRYATQVDSQARTSEDTEPAPPLAQDLRSA</sequence>
<feature type="compositionally biased region" description="Polar residues" evidence="1">
    <location>
        <begin position="100"/>
        <end position="109"/>
    </location>
</feature>
<protein>
    <submittedName>
        <fullName evidence="2">Uncharacterized protein</fullName>
    </submittedName>
</protein>
<evidence type="ECO:0000313" key="2">
    <source>
        <dbReference type="EMBL" id="NKY96753.1"/>
    </source>
</evidence>
<dbReference type="Proteomes" id="UP000553209">
    <property type="component" value="Unassembled WGS sequence"/>
</dbReference>
<evidence type="ECO:0000256" key="1">
    <source>
        <dbReference type="SAM" id="MobiDB-lite"/>
    </source>
</evidence>
<accession>A0A7X6M8P0</accession>
<gene>
    <name evidence="2" type="ORF">HGB44_03550</name>
</gene>
<evidence type="ECO:0000313" key="3">
    <source>
        <dbReference type="Proteomes" id="UP000553209"/>
    </source>
</evidence>
<organism evidence="2 3">
    <name type="scientific">Nocardiopsis alborubida</name>
    <dbReference type="NCBI Taxonomy" id="146802"/>
    <lineage>
        <taxon>Bacteria</taxon>
        <taxon>Bacillati</taxon>
        <taxon>Actinomycetota</taxon>
        <taxon>Actinomycetes</taxon>
        <taxon>Streptosporangiales</taxon>
        <taxon>Nocardiopsidaceae</taxon>
        <taxon>Nocardiopsis</taxon>
    </lineage>
</organism>